<keyword evidence="2" id="KW-0732">Signal</keyword>
<reference evidence="3 4" key="1">
    <citation type="journal article" date="2017" name="Genome Biol. Evol.">
        <title>Phytophthora megakarya and P. palmivora, closely related causal agents of cacao black pod rot, underwent increases in genome sizes and gene numbers by different mechanisms.</title>
        <authorList>
            <person name="Ali S.S."/>
            <person name="Shao J."/>
            <person name="Lary D.J."/>
            <person name="Kronmiller B."/>
            <person name="Shen D."/>
            <person name="Strem M.D."/>
            <person name="Amoako-Attah I."/>
            <person name="Akrofi A.Y."/>
            <person name="Begoude B.A."/>
            <person name="Ten Hoopen G.M."/>
            <person name="Coulibaly K."/>
            <person name="Kebe B.I."/>
            <person name="Melnick R.L."/>
            <person name="Guiltinan M.J."/>
            <person name="Tyler B.M."/>
            <person name="Meinhardt L.W."/>
            <person name="Bailey B.A."/>
        </authorList>
    </citation>
    <scope>NUCLEOTIDE SEQUENCE [LARGE SCALE GENOMIC DNA]</scope>
    <source>
        <strain evidence="4">sbr112.9</strain>
    </source>
</reference>
<comment type="caution">
    <text evidence="3">The sequence shown here is derived from an EMBL/GenBank/DDBJ whole genome shotgun (WGS) entry which is preliminary data.</text>
</comment>
<feature type="signal peptide" evidence="2">
    <location>
        <begin position="1"/>
        <end position="18"/>
    </location>
</feature>
<feature type="compositionally biased region" description="Low complexity" evidence="1">
    <location>
        <begin position="78"/>
        <end position="89"/>
    </location>
</feature>
<dbReference type="OrthoDB" id="125768at2759"/>
<feature type="chain" id="PRO_5015132015" evidence="2">
    <location>
        <begin position="19"/>
        <end position="128"/>
    </location>
</feature>
<name>A0A2P4XG40_9STRA</name>
<dbReference type="AlphaFoldDB" id="A0A2P4XG40"/>
<evidence type="ECO:0000313" key="4">
    <source>
        <dbReference type="Proteomes" id="UP000237271"/>
    </source>
</evidence>
<evidence type="ECO:0000256" key="1">
    <source>
        <dbReference type="SAM" id="MobiDB-lite"/>
    </source>
</evidence>
<organism evidence="3 4">
    <name type="scientific">Phytophthora palmivora</name>
    <dbReference type="NCBI Taxonomy" id="4796"/>
    <lineage>
        <taxon>Eukaryota</taxon>
        <taxon>Sar</taxon>
        <taxon>Stramenopiles</taxon>
        <taxon>Oomycota</taxon>
        <taxon>Peronosporomycetes</taxon>
        <taxon>Peronosporales</taxon>
        <taxon>Peronosporaceae</taxon>
        <taxon>Phytophthora</taxon>
    </lineage>
</organism>
<evidence type="ECO:0000256" key="2">
    <source>
        <dbReference type="SAM" id="SignalP"/>
    </source>
</evidence>
<proteinExistence type="predicted"/>
<protein>
    <submittedName>
        <fullName evidence="3">RxLR effector</fullName>
    </submittedName>
</protein>
<feature type="region of interest" description="Disordered" evidence="1">
    <location>
        <begin position="46"/>
        <end position="89"/>
    </location>
</feature>
<dbReference type="EMBL" id="NCKW01011092">
    <property type="protein sequence ID" value="POM64494.1"/>
    <property type="molecule type" value="Genomic_DNA"/>
</dbReference>
<dbReference type="Proteomes" id="UP000237271">
    <property type="component" value="Unassembled WGS sequence"/>
</dbReference>
<accession>A0A2P4XG40</accession>
<keyword evidence="4" id="KW-1185">Reference proteome</keyword>
<feature type="compositionally biased region" description="Basic and acidic residues" evidence="1">
    <location>
        <begin position="47"/>
        <end position="63"/>
    </location>
</feature>
<sequence length="128" mass="14117">MRLVEFVLVMMIAMPSTSNNVALASQHEITGYFASKSIRKLVVSEDTNARSRTKEIPSTEERVSSGVIASGEGGRAGTGATTIVSTTTDNGDGTVTVSKYYNNGLFQKIERWWDHLLHPNSNRRLRQN</sequence>
<evidence type="ECO:0000313" key="3">
    <source>
        <dbReference type="EMBL" id="POM64494.1"/>
    </source>
</evidence>
<gene>
    <name evidence="3" type="ORF">PHPALM_19967</name>
</gene>